<dbReference type="PANTHER" id="PTHR45749:SF35">
    <property type="entry name" value="AC-LIKE TRANSPOSASE-RELATED"/>
    <property type="match status" value="1"/>
</dbReference>
<dbReference type="EMBL" id="JAOPHQ010002276">
    <property type="protein sequence ID" value="KAK0147954.1"/>
    <property type="molecule type" value="Genomic_DNA"/>
</dbReference>
<protein>
    <submittedName>
        <fullName evidence="5">Zinc finger MYM-type protein 1</fullName>
    </submittedName>
</protein>
<feature type="region of interest" description="Disordered" evidence="3">
    <location>
        <begin position="167"/>
        <end position="194"/>
    </location>
</feature>
<evidence type="ECO:0000313" key="5">
    <source>
        <dbReference type="EMBL" id="KAK0147954.1"/>
    </source>
</evidence>
<dbReference type="GO" id="GO:0008270">
    <property type="term" value="F:zinc ion binding"/>
    <property type="evidence" value="ECO:0007669"/>
    <property type="project" value="UniProtKB-KW"/>
</dbReference>
<feature type="coiled-coil region" evidence="2">
    <location>
        <begin position="418"/>
        <end position="445"/>
    </location>
</feature>
<accession>A0AA47MXL3</accession>
<evidence type="ECO:0000259" key="4">
    <source>
        <dbReference type="PROSITE" id="PS50158"/>
    </source>
</evidence>
<proteinExistence type="predicted"/>
<keyword evidence="1" id="KW-0863">Zinc-finger</keyword>
<dbReference type="SUPFAM" id="SSF57756">
    <property type="entry name" value="Retrovirus zinc finger-like domains"/>
    <property type="match status" value="1"/>
</dbReference>
<keyword evidence="2" id="KW-0175">Coiled coil</keyword>
<dbReference type="GO" id="GO:0003676">
    <property type="term" value="F:nucleic acid binding"/>
    <property type="evidence" value="ECO:0007669"/>
    <property type="project" value="InterPro"/>
</dbReference>
<name>A0AA47MXL3_MERPO</name>
<dbReference type="InterPro" id="IPR001878">
    <property type="entry name" value="Znf_CCHC"/>
</dbReference>
<evidence type="ECO:0000256" key="2">
    <source>
        <dbReference type="SAM" id="Coils"/>
    </source>
</evidence>
<feature type="region of interest" description="Disordered" evidence="3">
    <location>
        <begin position="8"/>
        <end position="29"/>
    </location>
</feature>
<evidence type="ECO:0000256" key="1">
    <source>
        <dbReference type="PROSITE-ProRule" id="PRU00047"/>
    </source>
</evidence>
<keyword evidence="1" id="KW-0862">Zinc</keyword>
<reference evidence="5" key="1">
    <citation type="journal article" date="2023" name="Front. Mar. Sci.">
        <title>A new Merluccius polli reference genome to investigate the effects of global change in West African waters.</title>
        <authorList>
            <person name="Mateo J.L."/>
            <person name="Blanco-Fernandez C."/>
            <person name="Garcia-Vazquez E."/>
            <person name="Machado-Schiaffino G."/>
        </authorList>
    </citation>
    <scope>NUCLEOTIDE SEQUENCE</scope>
    <source>
        <strain evidence="5">C29</strain>
        <tissue evidence="5">Fin</tissue>
    </source>
</reference>
<keyword evidence="1" id="KW-0479">Metal-binding</keyword>
<feature type="domain" description="CCHC-type" evidence="4">
    <location>
        <begin position="459"/>
        <end position="472"/>
    </location>
</feature>
<comment type="caution">
    <text evidence="5">The sequence shown here is derived from an EMBL/GenBank/DDBJ whole genome shotgun (WGS) entry which is preliminary data.</text>
</comment>
<gene>
    <name evidence="5" type="primary">ZMYM1_26</name>
    <name evidence="5" type="ORF">N1851_012320</name>
</gene>
<dbReference type="SUPFAM" id="SSF50630">
    <property type="entry name" value="Acid proteases"/>
    <property type="match status" value="1"/>
</dbReference>
<dbReference type="InterPro" id="IPR036875">
    <property type="entry name" value="Znf_CCHC_sf"/>
</dbReference>
<dbReference type="PANTHER" id="PTHR45749">
    <property type="match status" value="1"/>
</dbReference>
<feature type="compositionally biased region" description="Low complexity" evidence="3">
    <location>
        <begin position="9"/>
        <end position="22"/>
    </location>
</feature>
<evidence type="ECO:0000256" key="3">
    <source>
        <dbReference type="SAM" id="MobiDB-lite"/>
    </source>
</evidence>
<dbReference type="GO" id="GO:0046983">
    <property type="term" value="F:protein dimerization activity"/>
    <property type="evidence" value="ECO:0007669"/>
    <property type="project" value="InterPro"/>
</dbReference>
<keyword evidence="6" id="KW-1185">Reference proteome</keyword>
<dbReference type="InterPro" id="IPR008906">
    <property type="entry name" value="HATC_C_dom"/>
</dbReference>
<dbReference type="InterPro" id="IPR012337">
    <property type="entry name" value="RNaseH-like_sf"/>
</dbReference>
<dbReference type="PROSITE" id="PS50158">
    <property type="entry name" value="ZF_CCHC"/>
    <property type="match status" value="1"/>
</dbReference>
<dbReference type="SUPFAM" id="SSF53098">
    <property type="entry name" value="Ribonuclease H-like"/>
    <property type="match status" value="1"/>
</dbReference>
<evidence type="ECO:0000313" key="6">
    <source>
        <dbReference type="Proteomes" id="UP001174136"/>
    </source>
</evidence>
<dbReference type="Pfam" id="PF05699">
    <property type="entry name" value="Dimer_Tnp_hAT"/>
    <property type="match status" value="1"/>
</dbReference>
<feature type="compositionally biased region" description="Low complexity" evidence="3">
    <location>
        <begin position="180"/>
        <end position="194"/>
    </location>
</feature>
<sequence length="1199" mass="133393">MCPELAQWTTKHNATHNTNHSNVPGGTSESAIIDNQNQDIIEVEAKRWNEILSRLVAIINFLSERNLPLRGHSDKLYEPGNGNLLGQVQLMAQFDPVMREHLRRIQDKEASDTYLSSRIQNEVVSLVAKCTTDAIVDRVKKAKYYSEEMQDLRELVLQLRADNERLRHGGAASPGGSGGASSASPGPAGHAAPAGATAAVTERLVVIPRDRRCPLFNGKIGISITEWVEEIQACIRVRHLSTVDQAFFIFDHLEGEAKEEIKYRTSAERSDPAKLLAILKELYGCAKSYVTLQQAFFSRKQQEGETLLEFSLALMALMEQVKQCAPDGLLNSEVLLRDQFVEHVLDSALRRELKQLVRRQPTATLLEVRGEGMRWEREGFPGGARERSHSLPSMYGLQYGVQGSSRPALPASPPSSELGELKELLRRQQEQLNQLTHTVASMQTSGPPTRLRRHGPVICLRCRQPGHFARDCEGERARAGPVADGELAGSQVAAATRLMASCPNIDVVMSGVTVSCLVDTGSMVSTIRESFFLEHFASGGSDRLQSCHWLQLRAANGLAIPYLGYLELDVILCGKKIPRCGILVVKDPVSAEAFVPGILGMNVIRRCYKELFGSHGRSFFDLPAVTQSPGPVIEALQQCHQITTRRDLPFTGEARVRGSTVVRVPGGVMRMVASTCPEQFSGQSLLFEPPASGLPAGLLASPCFVQVVRGTAYIPVVNVGTNEVVLYPRTCLGSLSPAELSVVLRIVNCNLKKGIAIHEHFVINDTTGKGLFEIFLGHLEKLGLNLANCRGQSYDNGSNMQGKNQGVQKRVLDLNSKALCVPCGSHTLNLVVGDAAKSSMASVSFFGLLQRLYSLFSSSVHRWTIIKDHVKTFTVKALSTTRWECRIEAVKAVRYQFPDILKALTALEDHAKEKRDAEVASSARGIFKEMQTWPFLVSTIVWYNVLYQINKVSKLLQSPTVSVDTFRRQITAVTGFLQEFREMGFNSVKTDAREIAEEIEVEMSWPEVRKRRAIRRRRGNTGYSRRDLQTRTLVTVKERFSHMETFFKLYGFLYSKDLMKSTKEAGRLGECCHKLEQATEDVEAQDLRLEVEGAVQSFPTDISTPSEMLNHIYKENIVELYPNLSIALRLLLTLPVTVASGERSFSKLKLIKTYLRTTMTQERLSSVAVLSIEQEMRKSLDMKDVIARFADDKARKVTF</sequence>
<dbReference type="AlphaFoldDB" id="A0AA47MXL3"/>
<dbReference type="Proteomes" id="UP001174136">
    <property type="component" value="Unassembled WGS sequence"/>
</dbReference>
<organism evidence="5 6">
    <name type="scientific">Merluccius polli</name>
    <name type="common">Benguela hake</name>
    <name type="synonym">Merluccius cadenati</name>
    <dbReference type="NCBI Taxonomy" id="89951"/>
    <lineage>
        <taxon>Eukaryota</taxon>
        <taxon>Metazoa</taxon>
        <taxon>Chordata</taxon>
        <taxon>Craniata</taxon>
        <taxon>Vertebrata</taxon>
        <taxon>Euteleostomi</taxon>
        <taxon>Actinopterygii</taxon>
        <taxon>Neopterygii</taxon>
        <taxon>Teleostei</taxon>
        <taxon>Neoteleostei</taxon>
        <taxon>Acanthomorphata</taxon>
        <taxon>Zeiogadaria</taxon>
        <taxon>Gadariae</taxon>
        <taxon>Gadiformes</taxon>
        <taxon>Gadoidei</taxon>
        <taxon>Merlucciidae</taxon>
        <taxon>Merluccius</taxon>
    </lineage>
</organism>
<dbReference type="InterPro" id="IPR021109">
    <property type="entry name" value="Peptidase_aspartic_dom_sf"/>
</dbReference>